<gene>
    <name evidence="5" type="ORF">GR183_15020</name>
</gene>
<reference evidence="5 6" key="1">
    <citation type="submission" date="2019-12" db="EMBL/GenBank/DDBJ databases">
        <authorList>
            <person name="Li M."/>
        </authorList>
    </citation>
    <scope>NUCLEOTIDE SEQUENCE [LARGE SCALE GENOMIC DNA]</scope>
    <source>
        <strain evidence="5 6">GBMRC 2046</strain>
    </source>
</reference>
<proteinExistence type="inferred from homology"/>
<feature type="region of interest" description="Disordered" evidence="3">
    <location>
        <begin position="135"/>
        <end position="154"/>
    </location>
</feature>
<keyword evidence="6" id="KW-1185">Reference proteome</keyword>
<evidence type="ECO:0000256" key="2">
    <source>
        <dbReference type="RuleBase" id="RU003616"/>
    </source>
</evidence>
<dbReference type="PANTHER" id="PTHR11527">
    <property type="entry name" value="HEAT-SHOCK PROTEIN 20 FAMILY MEMBER"/>
    <property type="match status" value="1"/>
</dbReference>
<dbReference type="EMBL" id="WUMV01000007">
    <property type="protein sequence ID" value="MXN66225.1"/>
    <property type="molecule type" value="Genomic_DNA"/>
</dbReference>
<dbReference type="Pfam" id="PF00011">
    <property type="entry name" value="HSP20"/>
    <property type="match status" value="1"/>
</dbReference>
<dbReference type="Gene3D" id="2.60.40.790">
    <property type="match status" value="1"/>
</dbReference>
<accession>A0A7X3S8X9</accession>
<evidence type="ECO:0000256" key="1">
    <source>
        <dbReference type="PROSITE-ProRule" id="PRU00285"/>
    </source>
</evidence>
<protein>
    <submittedName>
        <fullName evidence="5">Hsp20 family protein</fullName>
    </submittedName>
</protein>
<comment type="similarity">
    <text evidence="1 2">Belongs to the small heat shock protein (HSP20) family.</text>
</comment>
<feature type="domain" description="SHSP" evidence="4">
    <location>
        <begin position="39"/>
        <end position="153"/>
    </location>
</feature>
<dbReference type="InterPro" id="IPR008978">
    <property type="entry name" value="HSP20-like_chaperone"/>
</dbReference>
<dbReference type="PROSITE" id="PS01031">
    <property type="entry name" value="SHSP"/>
    <property type="match status" value="1"/>
</dbReference>
<dbReference type="InterPro" id="IPR031107">
    <property type="entry name" value="Small_HSP"/>
</dbReference>
<dbReference type="CDD" id="cd06464">
    <property type="entry name" value="ACD_sHsps-like"/>
    <property type="match status" value="1"/>
</dbReference>
<dbReference type="AlphaFoldDB" id="A0A7X3S8X9"/>
<dbReference type="RefSeq" id="WP_160776472.1">
    <property type="nucleotide sequence ID" value="NZ_WUMV01000007.1"/>
</dbReference>
<dbReference type="Proteomes" id="UP000433101">
    <property type="component" value="Unassembled WGS sequence"/>
</dbReference>
<feature type="compositionally biased region" description="Basic and acidic residues" evidence="3">
    <location>
        <begin position="143"/>
        <end position="154"/>
    </location>
</feature>
<evidence type="ECO:0000259" key="4">
    <source>
        <dbReference type="PROSITE" id="PS01031"/>
    </source>
</evidence>
<evidence type="ECO:0000313" key="5">
    <source>
        <dbReference type="EMBL" id="MXN66225.1"/>
    </source>
</evidence>
<dbReference type="InterPro" id="IPR002068">
    <property type="entry name" value="A-crystallin/Hsp20_dom"/>
</dbReference>
<sequence>MKSLLPSFWDEKNDPFAALGRDLNRVFSDYSKALPALSSTFGNGFPAIDVQETDEGLEITAEVPGVSEKDIDVSLEGRMLTIKGEKRSSKDVSEQNRFVSERSYGAFRRAMTLPFEPEHDSISAHVDNGVLTIGLPKPKKSKEKTSRIEVKRKA</sequence>
<evidence type="ECO:0000256" key="3">
    <source>
        <dbReference type="SAM" id="MobiDB-lite"/>
    </source>
</evidence>
<organism evidence="5 6">
    <name type="scientific">Stappia sediminis</name>
    <dbReference type="NCBI Taxonomy" id="2692190"/>
    <lineage>
        <taxon>Bacteria</taxon>
        <taxon>Pseudomonadati</taxon>
        <taxon>Pseudomonadota</taxon>
        <taxon>Alphaproteobacteria</taxon>
        <taxon>Hyphomicrobiales</taxon>
        <taxon>Stappiaceae</taxon>
        <taxon>Stappia</taxon>
    </lineage>
</organism>
<name>A0A7X3S8X9_9HYPH</name>
<comment type="caution">
    <text evidence="5">The sequence shown here is derived from an EMBL/GenBank/DDBJ whole genome shotgun (WGS) entry which is preliminary data.</text>
</comment>
<evidence type="ECO:0000313" key="6">
    <source>
        <dbReference type="Proteomes" id="UP000433101"/>
    </source>
</evidence>
<dbReference type="SUPFAM" id="SSF49764">
    <property type="entry name" value="HSP20-like chaperones"/>
    <property type="match status" value="1"/>
</dbReference>